<sequence length="119" mass="12529">MNKTLFFSGCLALGIFTTGAAKSQTADPKKDIEAGKALIAKSDCFACHKPDGKLVGPSYTEIAKKYTATDANVTLLSGKVIKGGSGNWGQIPMAAHPKVSQPDAKKMVKYILSHSSAKK</sequence>
<dbReference type="InterPro" id="IPR002324">
    <property type="entry name" value="Cyt_c_ID"/>
</dbReference>
<evidence type="ECO:0000256" key="3">
    <source>
        <dbReference type="ARBA" id="ARBA00022723"/>
    </source>
</evidence>
<keyword evidence="5 6" id="KW-0408">Iron</keyword>
<keyword evidence="3 6" id="KW-0479">Metal-binding</keyword>
<dbReference type="RefSeq" id="WP_084240392.1">
    <property type="nucleotide sequence ID" value="NZ_FWXT01000003.1"/>
</dbReference>
<evidence type="ECO:0000256" key="4">
    <source>
        <dbReference type="ARBA" id="ARBA00022982"/>
    </source>
</evidence>
<feature type="domain" description="Cytochrome c" evidence="7">
    <location>
        <begin position="30"/>
        <end position="115"/>
    </location>
</feature>
<dbReference type="EMBL" id="FWXT01000003">
    <property type="protein sequence ID" value="SMC95114.1"/>
    <property type="molecule type" value="Genomic_DNA"/>
</dbReference>
<dbReference type="OrthoDB" id="9814063at2"/>
<keyword evidence="2 6" id="KW-0349">Heme</keyword>
<proteinExistence type="predicted"/>
<dbReference type="PRINTS" id="PR00606">
    <property type="entry name" value="CYTCHROMECID"/>
</dbReference>
<accession>A0A1W2DCW7</accession>
<protein>
    <submittedName>
        <fullName evidence="8">Cytochrome c</fullName>
    </submittedName>
</protein>
<keyword evidence="1" id="KW-0813">Transport</keyword>
<dbReference type="InterPro" id="IPR009056">
    <property type="entry name" value="Cyt_c-like_dom"/>
</dbReference>
<feature type="binding site" description="covalent" evidence="6">
    <location>
        <position position="48"/>
    </location>
    <ligand>
        <name>heme c</name>
        <dbReference type="ChEBI" id="CHEBI:61717"/>
    </ligand>
</feature>
<dbReference type="Proteomes" id="UP000192756">
    <property type="component" value="Unassembled WGS sequence"/>
</dbReference>
<keyword evidence="4" id="KW-0249">Electron transport</keyword>
<feature type="binding site" description="covalent" evidence="6">
    <location>
        <position position="44"/>
    </location>
    <ligand>
        <name>heme c</name>
        <dbReference type="ChEBI" id="CHEBI:61717"/>
    </ligand>
</feature>
<reference evidence="9" key="1">
    <citation type="submission" date="2017-04" db="EMBL/GenBank/DDBJ databases">
        <authorList>
            <person name="Varghese N."/>
            <person name="Submissions S."/>
        </authorList>
    </citation>
    <scope>NUCLEOTIDE SEQUENCE [LARGE SCALE GENOMIC DNA]</scope>
    <source>
        <strain evidence="9">DSM 12126</strain>
    </source>
</reference>
<feature type="binding site" description="covalent" evidence="6">
    <location>
        <position position="93"/>
    </location>
    <ligand>
        <name>heme c</name>
        <dbReference type="ChEBI" id="CHEBI:61717"/>
    </ligand>
</feature>
<dbReference type="AlphaFoldDB" id="A0A1W2DCW7"/>
<dbReference type="GO" id="GO:0009055">
    <property type="term" value="F:electron transfer activity"/>
    <property type="evidence" value="ECO:0007669"/>
    <property type="project" value="InterPro"/>
</dbReference>
<gene>
    <name evidence="8" type="ORF">SAMN04488524_3598</name>
</gene>
<dbReference type="GO" id="GO:0020037">
    <property type="term" value="F:heme binding"/>
    <property type="evidence" value="ECO:0007669"/>
    <property type="project" value="InterPro"/>
</dbReference>
<dbReference type="PROSITE" id="PS51007">
    <property type="entry name" value="CYTC"/>
    <property type="match status" value="1"/>
</dbReference>
<evidence type="ECO:0000259" key="7">
    <source>
        <dbReference type="PROSITE" id="PS51007"/>
    </source>
</evidence>
<dbReference type="InterPro" id="IPR036909">
    <property type="entry name" value="Cyt_c-like_dom_sf"/>
</dbReference>
<organism evidence="8 9">
    <name type="scientific">Pedobacter africanus</name>
    <dbReference type="NCBI Taxonomy" id="151894"/>
    <lineage>
        <taxon>Bacteria</taxon>
        <taxon>Pseudomonadati</taxon>
        <taxon>Bacteroidota</taxon>
        <taxon>Sphingobacteriia</taxon>
        <taxon>Sphingobacteriales</taxon>
        <taxon>Sphingobacteriaceae</taxon>
        <taxon>Pedobacter</taxon>
    </lineage>
</organism>
<comment type="PTM">
    <text evidence="6">Binds 1 heme c group covalently per subunit.</text>
</comment>
<evidence type="ECO:0000313" key="8">
    <source>
        <dbReference type="EMBL" id="SMC95114.1"/>
    </source>
</evidence>
<evidence type="ECO:0000313" key="9">
    <source>
        <dbReference type="Proteomes" id="UP000192756"/>
    </source>
</evidence>
<evidence type="ECO:0000256" key="5">
    <source>
        <dbReference type="ARBA" id="ARBA00023004"/>
    </source>
</evidence>
<name>A0A1W2DCW7_9SPHI</name>
<dbReference type="Gene3D" id="1.10.760.10">
    <property type="entry name" value="Cytochrome c-like domain"/>
    <property type="match status" value="1"/>
</dbReference>
<evidence type="ECO:0000256" key="1">
    <source>
        <dbReference type="ARBA" id="ARBA00022448"/>
    </source>
</evidence>
<evidence type="ECO:0000256" key="6">
    <source>
        <dbReference type="PIRSR" id="PIRSR602324-1"/>
    </source>
</evidence>
<dbReference type="Pfam" id="PF00034">
    <property type="entry name" value="Cytochrom_C"/>
    <property type="match status" value="1"/>
</dbReference>
<keyword evidence="9" id="KW-1185">Reference proteome</keyword>
<dbReference type="SUPFAM" id="SSF46626">
    <property type="entry name" value="Cytochrome c"/>
    <property type="match status" value="1"/>
</dbReference>
<dbReference type="STRING" id="151894.SAMN04488524_3598"/>
<dbReference type="GO" id="GO:0005506">
    <property type="term" value="F:iron ion binding"/>
    <property type="evidence" value="ECO:0007669"/>
    <property type="project" value="InterPro"/>
</dbReference>
<evidence type="ECO:0000256" key="2">
    <source>
        <dbReference type="ARBA" id="ARBA00022617"/>
    </source>
</evidence>